<accession>A0A379XPX5</accession>
<evidence type="ECO:0000313" key="1">
    <source>
        <dbReference type="EMBL" id="SUI02000.1"/>
    </source>
</evidence>
<dbReference type="EMBL" id="UGYB01000001">
    <property type="protein sequence ID" value="SUI02000.1"/>
    <property type="molecule type" value="Genomic_DNA"/>
</dbReference>
<gene>
    <name evidence="1" type="ORF">NCTC12420_01730</name>
</gene>
<evidence type="ECO:0000313" key="2">
    <source>
        <dbReference type="Proteomes" id="UP000254220"/>
    </source>
</evidence>
<sequence length="93" mass="11072">MVNRTGLLRLVGHIFLPEFPLTRFADTGVHTVGRVILPIKTRQRFRRFIQMSNVVLRRVLRPAHLQQFQHLRFQRMDVDAFLHNIILMKKRGT</sequence>
<organism evidence="1 2">
    <name type="scientific">Salmonella enterica subsp. indica</name>
    <dbReference type="NCBI Taxonomy" id="59207"/>
    <lineage>
        <taxon>Bacteria</taxon>
        <taxon>Pseudomonadati</taxon>
        <taxon>Pseudomonadota</taxon>
        <taxon>Gammaproteobacteria</taxon>
        <taxon>Enterobacterales</taxon>
        <taxon>Enterobacteriaceae</taxon>
        <taxon>Salmonella</taxon>
    </lineage>
</organism>
<reference evidence="1 2" key="1">
    <citation type="submission" date="2018-06" db="EMBL/GenBank/DDBJ databases">
        <authorList>
            <consortium name="Pathogen Informatics"/>
            <person name="Doyle S."/>
        </authorList>
    </citation>
    <scope>NUCLEOTIDE SEQUENCE [LARGE SCALE GENOMIC DNA]</scope>
    <source>
        <strain evidence="1 2">NCTC12420</strain>
    </source>
</reference>
<dbReference type="Proteomes" id="UP000254220">
    <property type="component" value="Unassembled WGS sequence"/>
</dbReference>
<dbReference type="AlphaFoldDB" id="A0A379XPX5"/>
<name>A0A379XPX5_SALER</name>
<protein>
    <submittedName>
        <fullName evidence="1">Uncharacterized protein</fullName>
    </submittedName>
</protein>
<proteinExistence type="predicted"/>